<evidence type="ECO:0000313" key="1">
    <source>
        <dbReference type="EMBL" id="PLW08817.1"/>
    </source>
</evidence>
<dbReference type="Proteomes" id="UP000235388">
    <property type="component" value="Unassembled WGS sequence"/>
</dbReference>
<reference evidence="1 2" key="1">
    <citation type="submission" date="2017-11" db="EMBL/GenBank/DDBJ databases">
        <title>De novo assembly and phasing of dikaryotic genomes from two isolates of Puccinia coronata f. sp. avenae, the causal agent of oat crown rust.</title>
        <authorList>
            <person name="Miller M.E."/>
            <person name="Zhang Y."/>
            <person name="Omidvar V."/>
            <person name="Sperschneider J."/>
            <person name="Schwessinger B."/>
            <person name="Raley C."/>
            <person name="Palmer J.M."/>
            <person name="Garnica D."/>
            <person name="Upadhyaya N."/>
            <person name="Rathjen J."/>
            <person name="Taylor J.M."/>
            <person name="Park R.F."/>
            <person name="Dodds P.N."/>
            <person name="Hirsch C.D."/>
            <person name="Kianian S.F."/>
            <person name="Figueroa M."/>
        </authorList>
    </citation>
    <scope>NUCLEOTIDE SEQUENCE [LARGE SCALE GENOMIC DNA]</scope>
    <source>
        <strain evidence="1">12NC29</strain>
    </source>
</reference>
<dbReference type="EMBL" id="PGCJ01001139">
    <property type="protein sequence ID" value="PLW08817.1"/>
    <property type="molecule type" value="Genomic_DNA"/>
</dbReference>
<gene>
    <name evidence="1" type="ORF">PCANC_25972</name>
</gene>
<dbReference type="AlphaFoldDB" id="A0A2N5S6E6"/>
<name>A0A2N5S6E6_9BASI</name>
<keyword evidence="2" id="KW-1185">Reference proteome</keyword>
<comment type="caution">
    <text evidence="1">The sequence shown here is derived from an EMBL/GenBank/DDBJ whole genome shotgun (WGS) entry which is preliminary data.</text>
</comment>
<protein>
    <submittedName>
        <fullName evidence="1">Uncharacterized protein</fullName>
    </submittedName>
</protein>
<organism evidence="1 2">
    <name type="scientific">Puccinia coronata f. sp. avenae</name>
    <dbReference type="NCBI Taxonomy" id="200324"/>
    <lineage>
        <taxon>Eukaryota</taxon>
        <taxon>Fungi</taxon>
        <taxon>Dikarya</taxon>
        <taxon>Basidiomycota</taxon>
        <taxon>Pucciniomycotina</taxon>
        <taxon>Pucciniomycetes</taxon>
        <taxon>Pucciniales</taxon>
        <taxon>Pucciniaceae</taxon>
        <taxon>Puccinia</taxon>
    </lineage>
</organism>
<evidence type="ECO:0000313" key="2">
    <source>
        <dbReference type="Proteomes" id="UP000235388"/>
    </source>
</evidence>
<proteinExistence type="predicted"/>
<sequence length="298" mass="32805">MCSLHCYGNETLPICFLKQPAHSYAGCTRLLACFHWLPGLISGSPPCYAHVLSRGPVFLLRTYAHPVRYAFVTHFLAPFTRAQQYLFLAQLHLPGSAVPTAPCQRTRGVAWSVTESPHRVTAGTFDHVTREGQFSIAESPLRSKIALGTSNSSGNCPRPPDAFQGKALGGHLLRVVRTHWSSGACKDALEAALGPLFKRCQDTFVKKGTACINRSNTAARAVLEQPCSTGVRTDTVRPKQEPTGQTDLSDRYRLVLCNRSQELIGQACPTCRQVLWLDSACPTTGRTRLFEHRLNCRV</sequence>
<accession>A0A2N5S6E6</accession>